<proteinExistence type="predicted"/>
<reference evidence="2 3" key="1">
    <citation type="submission" date="2022-10" db="EMBL/GenBank/DDBJ databases">
        <title>Xanthomonas sp. H13-6.</title>
        <authorList>
            <person name="Liu X."/>
            <person name="Deng Z."/>
            <person name="Jiang Y."/>
            <person name="Yu T."/>
            <person name="Ai J."/>
        </authorList>
    </citation>
    <scope>NUCLEOTIDE SEQUENCE [LARGE SCALE GENOMIC DNA]</scope>
    <source>
        <strain evidence="2 3">H13-6</strain>
    </source>
</reference>
<evidence type="ECO:0000256" key="1">
    <source>
        <dbReference type="SAM" id="SignalP"/>
    </source>
</evidence>
<sequence>MIKPLPAMLLAAVLSTVAFPASAQSPQGKPVPEGVAQEGTFASEQLQSDVMPSAFAFLKNDGCQELIAIFPYVRDMPVGQMGARHWSETWVFQCTNGTDEIDITFQETSDGGANYSLSSLTRSTLVTE</sequence>
<organism evidence="2 3">
    <name type="scientific">Xanthomonas chitinilytica</name>
    <dbReference type="NCBI Taxonomy" id="2989819"/>
    <lineage>
        <taxon>Bacteria</taxon>
        <taxon>Pseudomonadati</taxon>
        <taxon>Pseudomonadota</taxon>
        <taxon>Gammaproteobacteria</taxon>
        <taxon>Lysobacterales</taxon>
        <taxon>Lysobacteraceae</taxon>
        <taxon>Xanthomonas</taxon>
    </lineage>
</organism>
<dbReference type="RefSeq" id="WP_265127824.1">
    <property type="nucleotide sequence ID" value="NZ_JAPCHY010000008.1"/>
</dbReference>
<keyword evidence="1" id="KW-0732">Signal</keyword>
<accession>A0ABT3JXE1</accession>
<name>A0ABT3JXE1_9XANT</name>
<keyword evidence="3" id="KW-1185">Reference proteome</keyword>
<feature type="signal peptide" evidence="1">
    <location>
        <begin position="1"/>
        <end position="23"/>
    </location>
</feature>
<gene>
    <name evidence="2" type="ORF">OK345_09990</name>
</gene>
<feature type="chain" id="PRO_5047255001" evidence="1">
    <location>
        <begin position="24"/>
        <end position="128"/>
    </location>
</feature>
<evidence type="ECO:0000313" key="2">
    <source>
        <dbReference type="EMBL" id="MCW4472835.1"/>
    </source>
</evidence>
<comment type="caution">
    <text evidence="2">The sequence shown here is derived from an EMBL/GenBank/DDBJ whole genome shotgun (WGS) entry which is preliminary data.</text>
</comment>
<protein>
    <submittedName>
        <fullName evidence="2">Uncharacterized protein</fullName>
    </submittedName>
</protein>
<evidence type="ECO:0000313" key="3">
    <source>
        <dbReference type="Proteomes" id="UP001209922"/>
    </source>
</evidence>
<dbReference type="EMBL" id="JAPCHY010000008">
    <property type="protein sequence ID" value="MCW4472835.1"/>
    <property type="molecule type" value="Genomic_DNA"/>
</dbReference>
<dbReference type="Proteomes" id="UP001209922">
    <property type="component" value="Unassembled WGS sequence"/>
</dbReference>